<dbReference type="Proteomes" id="UP000035199">
    <property type="component" value="Chromosome"/>
</dbReference>
<name>A0A0G3GYE8_9CORY</name>
<dbReference type="STRING" id="571915.CMUST_01220"/>
<evidence type="ECO:0000313" key="1">
    <source>
        <dbReference type="EMBL" id="AKK04593.1"/>
    </source>
</evidence>
<dbReference type="KEGG" id="cmv:CMUST_01220"/>
<dbReference type="RefSeq" id="WP_047260979.1">
    <property type="nucleotide sequence ID" value="NZ_CP011542.1"/>
</dbReference>
<keyword evidence="2" id="KW-1185">Reference proteome</keyword>
<reference evidence="1 2" key="1">
    <citation type="journal article" date="2015" name="Genome Announc.">
        <title>Complete Genome Sequence of the Type Strain Corynebacterium mustelae DSM 45274, Isolated from Various Tissues of a Male Ferret with Lethal Sepsis.</title>
        <authorList>
            <person name="Ruckert C."/>
            <person name="Eimer J."/>
            <person name="Winkler A."/>
            <person name="Tauch A."/>
        </authorList>
    </citation>
    <scope>NUCLEOTIDE SEQUENCE [LARGE SCALE GENOMIC DNA]</scope>
    <source>
        <strain evidence="1 2">DSM 45274</strain>
    </source>
</reference>
<accession>A0A0G3GYE8</accession>
<evidence type="ECO:0008006" key="3">
    <source>
        <dbReference type="Google" id="ProtNLM"/>
    </source>
</evidence>
<dbReference type="EMBL" id="CP011542">
    <property type="protein sequence ID" value="AKK04593.1"/>
    <property type="molecule type" value="Genomic_DNA"/>
</dbReference>
<dbReference type="AlphaFoldDB" id="A0A0G3GYE8"/>
<sequence>MSTLTVLRASARDRHGDRTHQYSHEITHARVEWGGPREDTDRKTVVTIPTKIYIRHPTVDLRKGDQVKILGRSLRVIDVQPWEHVRFEGIIVGHVAICEEVT</sequence>
<evidence type="ECO:0000313" key="2">
    <source>
        <dbReference type="Proteomes" id="UP000035199"/>
    </source>
</evidence>
<reference evidence="2" key="2">
    <citation type="submission" date="2015-05" db="EMBL/GenBank/DDBJ databases">
        <title>Complete genome sequence of Corynebacterium mustelae DSM 45274, isolated from various tissues of a male ferret with lethal sepsis.</title>
        <authorList>
            <person name="Ruckert C."/>
            <person name="Albersmeier A."/>
            <person name="Winkler A."/>
            <person name="Tauch A."/>
        </authorList>
    </citation>
    <scope>NUCLEOTIDE SEQUENCE [LARGE SCALE GENOMIC DNA]</scope>
    <source>
        <strain evidence="2">DSM 45274</strain>
    </source>
</reference>
<proteinExistence type="predicted"/>
<organism evidence="1 2">
    <name type="scientific">Corynebacterium mustelae</name>
    <dbReference type="NCBI Taxonomy" id="571915"/>
    <lineage>
        <taxon>Bacteria</taxon>
        <taxon>Bacillati</taxon>
        <taxon>Actinomycetota</taxon>
        <taxon>Actinomycetes</taxon>
        <taxon>Mycobacteriales</taxon>
        <taxon>Corynebacteriaceae</taxon>
        <taxon>Corynebacterium</taxon>
    </lineage>
</organism>
<dbReference type="PATRIC" id="fig|571915.4.peg.249"/>
<protein>
    <recommendedName>
        <fullName evidence="3">Head-to-tail stopper</fullName>
    </recommendedName>
</protein>
<gene>
    <name evidence="1" type="ORF">CMUST_01220</name>
</gene>